<dbReference type="Proteomes" id="UP000198677">
    <property type="component" value="Unassembled WGS sequence"/>
</dbReference>
<sequence>MPKRSRASVPAVWGVAAVGYTMFHVNPPRAPGTQRHSLQFEWVVRAFHVNPDVVYAGTTAGAHRSRTGCRAHTGSPGGVRPSVRRTVISPTASARARPLGAVRAAATRREPVSLRSAGRESRQGAFGAAASRGKWHASPSSTPHRYRSRAGRDPPPTGTNAIEVGVPLPSPGLVGGVDHRPLPRVPHPSCRVSVGEAGPEVPPGVRVPTPNRRPMRHHRRLSPSGGA</sequence>
<gene>
    <name evidence="2" type="ORF">SAMN05444583_1283</name>
</gene>
<accession>A0A1H7WNF3</accession>
<evidence type="ECO:0000313" key="2">
    <source>
        <dbReference type="EMBL" id="SEM23020.1"/>
    </source>
</evidence>
<protein>
    <submittedName>
        <fullName evidence="2">Uncharacterized protein</fullName>
    </submittedName>
</protein>
<evidence type="ECO:0000256" key="1">
    <source>
        <dbReference type="SAM" id="MobiDB-lite"/>
    </source>
</evidence>
<proteinExistence type="predicted"/>
<name>A0A1H7WNF3_9NOCA</name>
<keyword evidence="3" id="KW-1185">Reference proteome</keyword>
<dbReference type="AlphaFoldDB" id="A0A1H7WNF3"/>
<feature type="compositionally biased region" description="Basic and acidic residues" evidence="1">
    <location>
        <begin position="107"/>
        <end position="122"/>
    </location>
</feature>
<reference evidence="3" key="1">
    <citation type="submission" date="2016-10" db="EMBL/GenBank/DDBJ databases">
        <authorList>
            <person name="Varghese N."/>
            <person name="Submissions S."/>
        </authorList>
    </citation>
    <scope>NUCLEOTIDE SEQUENCE [LARGE SCALE GENOMIC DNA]</scope>
    <source>
        <strain evidence="3">DSM 44675</strain>
    </source>
</reference>
<feature type="region of interest" description="Disordered" evidence="1">
    <location>
        <begin position="92"/>
        <end position="227"/>
    </location>
</feature>
<evidence type="ECO:0000313" key="3">
    <source>
        <dbReference type="Proteomes" id="UP000198677"/>
    </source>
</evidence>
<organism evidence="2 3">
    <name type="scientific">Rhodococcus maanshanensis</name>
    <dbReference type="NCBI Taxonomy" id="183556"/>
    <lineage>
        <taxon>Bacteria</taxon>
        <taxon>Bacillati</taxon>
        <taxon>Actinomycetota</taxon>
        <taxon>Actinomycetes</taxon>
        <taxon>Mycobacteriales</taxon>
        <taxon>Nocardiaceae</taxon>
        <taxon>Rhodococcus</taxon>
    </lineage>
</organism>
<dbReference type="EMBL" id="FOAW01000028">
    <property type="protein sequence ID" value="SEM23020.1"/>
    <property type="molecule type" value="Genomic_DNA"/>
</dbReference>